<dbReference type="Proteomes" id="UP001381693">
    <property type="component" value="Unassembled WGS sequence"/>
</dbReference>
<evidence type="ECO:0000313" key="2">
    <source>
        <dbReference type="EMBL" id="KAK7075388.1"/>
    </source>
</evidence>
<dbReference type="EMBL" id="JAXCGZ010010909">
    <property type="protein sequence ID" value="KAK7075388.1"/>
    <property type="molecule type" value="Genomic_DNA"/>
</dbReference>
<reference evidence="2 3" key="1">
    <citation type="submission" date="2023-11" db="EMBL/GenBank/DDBJ databases">
        <title>Halocaridina rubra genome assembly.</title>
        <authorList>
            <person name="Smith C."/>
        </authorList>
    </citation>
    <scope>NUCLEOTIDE SEQUENCE [LARGE SCALE GENOMIC DNA]</scope>
    <source>
        <strain evidence="2">EP-1</strain>
        <tissue evidence="2">Whole</tissue>
    </source>
</reference>
<keyword evidence="1" id="KW-0812">Transmembrane</keyword>
<dbReference type="PANTHER" id="PTHR11785">
    <property type="entry name" value="AMINO ACID TRANSPORTER"/>
    <property type="match status" value="1"/>
</dbReference>
<dbReference type="Gene3D" id="1.20.1740.10">
    <property type="entry name" value="Amino acid/polyamine transporter I"/>
    <property type="match status" value="1"/>
</dbReference>
<name>A0AAN8X7G0_HALRR</name>
<accession>A0AAN8X7G0</accession>
<feature type="transmembrane region" description="Helical" evidence="1">
    <location>
        <begin position="68"/>
        <end position="90"/>
    </location>
</feature>
<evidence type="ECO:0000256" key="1">
    <source>
        <dbReference type="SAM" id="Phobius"/>
    </source>
</evidence>
<protein>
    <submittedName>
        <fullName evidence="2">Y+L amino acid transporter 2</fullName>
    </submittedName>
</protein>
<proteinExistence type="predicted"/>
<dbReference type="PANTHER" id="PTHR11785:SF512">
    <property type="entry name" value="SOBREMESA, ISOFORM B"/>
    <property type="match status" value="1"/>
</dbReference>
<keyword evidence="1" id="KW-0472">Membrane</keyword>
<keyword evidence="3" id="KW-1185">Reference proteome</keyword>
<comment type="caution">
    <text evidence="2">The sequence shown here is derived from an EMBL/GenBank/DDBJ whole genome shotgun (WGS) entry which is preliminary data.</text>
</comment>
<keyword evidence="1" id="KW-1133">Transmembrane helix</keyword>
<dbReference type="AlphaFoldDB" id="A0AAN8X7G0"/>
<feature type="transmembrane region" description="Helical" evidence="1">
    <location>
        <begin position="36"/>
        <end position="56"/>
    </location>
</feature>
<gene>
    <name evidence="2" type="primary">SLC7A6_2</name>
    <name evidence="2" type="ORF">SK128_003256</name>
</gene>
<dbReference type="InterPro" id="IPR050598">
    <property type="entry name" value="AminoAcid_Transporter"/>
</dbReference>
<dbReference type="GO" id="GO:0015179">
    <property type="term" value="F:L-amino acid transmembrane transporter activity"/>
    <property type="evidence" value="ECO:0007669"/>
    <property type="project" value="TreeGrafter"/>
</dbReference>
<evidence type="ECO:0000313" key="3">
    <source>
        <dbReference type="Proteomes" id="UP001381693"/>
    </source>
</evidence>
<feature type="non-terminal residue" evidence="2">
    <location>
        <position position="92"/>
    </location>
</feature>
<sequence length="92" mass="9757">MTLSTSSNECKDCVNAKNISNKSESKTELVELKREIGLWNGVGILVGSMIGSGIFISPGTVLKYSGSIGMSLIVWVLSGFMSMCGALCYAEL</sequence>
<organism evidence="2 3">
    <name type="scientific">Halocaridina rubra</name>
    <name type="common">Hawaiian red shrimp</name>
    <dbReference type="NCBI Taxonomy" id="373956"/>
    <lineage>
        <taxon>Eukaryota</taxon>
        <taxon>Metazoa</taxon>
        <taxon>Ecdysozoa</taxon>
        <taxon>Arthropoda</taxon>
        <taxon>Crustacea</taxon>
        <taxon>Multicrustacea</taxon>
        <taxon>Malacostraca</taxon>
        <taxon>Eumalacostraca</taxon>
        <taxon>Eucarida</taxon>
        <taxon>Decapoda</taxon>
        <taxon>Pleocyemata</taxon>
        <taxon>Caridea</taxon>
        <taxon>Atyoidea</taxon>
        <taxon>Atyidae</taxon>
        <taxon>Halocaridina</taxon>
    </lineage>
</organism>